<evidence type="ECO:0000259" key="1">
    <source>
        <dbReference type="PROSITE" id="PS51819"/>
    </source>
</evidence>
<dbReference type="InterPro" id="IPR037523">
    <property type="entry name" value="VOC_core"/>
</dbReference>
<dbReference type="Proteomes" id="UP001355206">
    <property type="component" value="Unassembled WGS sequence"/>
</dbReference>
<sequence>MGKPRLVGVNHVALEVGDLDAALAFYGAIFAFTQRGRAPDMAFLDMGDQFLALAETAAAATRPVDFRPEGHFGLVVDDRSRAKALDEAAGARLVEGAFVDFLDPWGNRIEIVDYANVQFTRAPGVLAGMGLAFGKAVETRRQLADKGMAVDAEG</sequence>
<dbReference type="EMBL" id="MLCA01000009">
    <property type="protein sequence ID" value="MEE7492227.1"/>
    <property type="molecule type" value="Genomic_DNA"/>
</dbReference>
<dbReference type="GO" id="GO:0051213">
    <property type="term" value="F:dioxygenase activity"/>
    <property type="evidence" value="ECO:0007669"/>
    <property type="project" value="UniProtKB-KW"/>
</dbReference>
<accession>A0ABU7TSE1</accession>
<comment type="caution">
    <text evidence="2">The sequence shown here is derived from an EMBL/GenBank/DDBJ whole genome shotgun (WGS) entry which is preliminary data.</text>
</comment>
<dbReference type="Gene3D" id="3.10.180.10">
    <property type="entry name" value="2,3-Dihydroxybiphenyl 1,2-Dioxygenase, domain 1"/>
    <property type="match status" value="1"/>
</dbReference>
<dbReference type="InterPro" id="IPR004360">
    <property type="entry name" value="Glyas_Fos-R_dOase_dom"/>
</dbReference>
<feature type="domain" description="VOC" evidence="1">
    <location>
        <begin position="8"/>
        <end position="124"/>
    </location>
</feature>
<keyword evidence="2" id="KW-0223">Dioxygenase</keyword>
<dbReference type="PROSITE" id="PS51819">
    <property type="entry name" value="VOC"/>
    <property type="match status" value="1"/>
</dbReference>
<gene>
    <name evidence="2" type="ORF">MOTC310_17790</name>
</gene>
<dbReference type="Pfam" id="PF00903">
    <property type="entry name" value="Glyoxalase"/>
    <property type="match status" value="1"/>
</dbReference>
<keyword evidence="3" id="KW-1185">Reference proteome</keyword>
<dbReference type="SUPFAM" id="SSF54593">
    <property type="entry name" value="Glyoxalase/Bleomycin resistance protein/Dihydroxybiphenyl dioxygenase"/>
    <property type="match status" value="1"/>
</dbReference>
<evidence type="ECO:0000313" key="2">
    <source>
        <dbReference type="EMBL" id="MEE7492227.1"/>
    </source>
</evidence>
<dbReference type="CDD" id="cd06587">
    <property type="entry name" value="VOC"/>
    <property type="match status" value="1"/>
</dbReference>
<proteinExistence type="predicted"/>
<evidence type="ECO:0000313" key="3">
    <source>
        <dbReference type="Proteomes" id="UP001355206"/>
    </source>
</evidence>
<name>A0ABU7TSE1_9HYPH</name>
<protein>
    <submittedName>
        <fullName evidence="2">Extradiol dioxygenase</fullName>
    </submittedName>
</protein>
<reference evidence="2 3" key="1">
    <citation type="journal article" date="2012" name="Genet. Mol. Biol.">
        <title>Analysis of 16S rRNA and mxaF genes revealing insights into Methylobacterium niche-specific plant association.</title>
        <authorList>
            <person name="Dourado M.N."/>
            <person name="Andreote F.D."/>
            <person name="Dini-Andreote F."/>
            <person name="Conti R."/>
            <person name="Araujo J.M."/>
            <person name="Araujo W.L."/>
        </authorList>
    </citation>
    <scope>NUCLEOTIDE SEQUENCE [LARGE SCALE GENOMIC DNA]</scope>
    <source>
        <strain evidence="2 3">TC3-10</strain>
    </source>
</reference>
<organism evidence="2 3">
    <name type="scientific">Methylobacterium oryzae</name>
    <dbReference type="NCBI Taxonomy" id="334852"/>
    <lineage>
        <taxon>Bacteria</taxon>
        <taxon>Pseudomonadati</taxon>
        <taxon>Pseudomonadota</taxon>
        <taxon>Alphaproteobacteria</taxon>
        <taxon>Hyphomicrobiales</taxon>
        <taxon>Methylobacteriaceae</taxon>
        <taxon>Methylobacterium</taxon>
    </lineage>
</organism>
<dbReference type="InterPro" id="IPR029068">
    <property type="entry name" value="Glyas_Bleomycin-R_OHBP_Dase"/>
</dbReference>
<keyword evidence="2" id="KW-0560">Oxidoreductase</keyword>